<organism evidence="2 3">
    <name type="scientific">Noviherbaspirillum sedimenti</name>
    <dbReference type="NCBI Taxonomy" id="2320865"/>
    <lineage>
        <taxon>Bacteria</taxon>
        <taxon>Pseudomonadati</taxon>
        <taxon>Pseudomonadota</taxon>
        <taxon>Betaproteobacteria</taxon>
        <taxon>Burkholderiales</taxon>
        <taxon>Oxalobacteraceae</taxon>
        <taxon>Noviherbaspirillum</taxon>
    </lineage>
</organism>
<dbReference type="GO" id="GO:0003677">
    <property type="term" value="F:DNA binding"/>
    <property type="evidence" value="ECO:0007669"/>
    <property type="project" value="TreeGrafter"/>
</dbReference>
<gene>
    <name evidence="2" type="ORF">D3878_21000</name>
</gene>
<dbReference type="GO" id="GO:0009416">
    <property type="term" value="P:response to light stimulus"/>
    <property type="evidence" value="ECO:0007669"/>
    <property type="project" value="TreeGrafter"/>
</dbReference>
<proteinExistence type="predicted"/>
<dbReference type="PROSITE" id="PS51645">
    <property type="entry name" value="PHR_CRY_ALPHA_BETA"/>
    <property type="match status" value="1"/>
</dbReference>
<dbReference type="OrthoDB" id="9772484at2"/>
<comment type="caution">
    <text evidence="2">The sequence shown here is derived from an EMBL/GenBank/DDBJ whole genome shotgun (WGS) entry which is preliminary data.</text>
</comment>
<dbReference type="Gene3D" id="3.40.50.620">
    <property type="entry name" value="HUPs"/>
    <property type="match status" value="1"/>
</dbReference>
<dbReference type="PANTHER" id="PTHR11455:SF9">
    <property type="entry name" value="CRYPTOCHROME CIRCADIAN CLOCK 5 ISOFORM X1"/>
    <property type="match status" value="1"/>
</dbReference>
<dbReference type="InterPro" id="IPR006050">
    <property type="entry name" value="DNA_photolyase_N"/>
</dbReference>
<dbReference type="Proteomes" id="UP000266327">
    <property type="component" value="Unassembled WGS sequence"/>
</dbReference>
<dbReference type="InterPro" id="IPR036155">
    <property type="entry name" value="Crypto/Photolyase_N_sf"/>
</dbReference>
<dbReference type="SUPFAM" id="SSF52425">
    <property type="entry name" value="Cryptochrome/photolyase, N-terminal domain"/>
    <property type="match status" value="1"/>
</dbReference>
<accession>A0A3A3GAU9</accession>
<protein>
    <recommendedName>
        <fullName evidence="1">Photolyase/cryptochrome alpha/beta domain-containing protein</fullName>
    </recommendedName>
</protein>
<dbReference type="InterPro" id="IPR014729">
    <property type="entry name" value="Rossmann-like_a/b/a_fold"/>
</dbReference>
<evidence type="ECO:0000259" key="1">
    <source>
        <dbReference type="PROSITE" id="PS51645"/>
    </source>
</evidence>
<name>A0A3A3GAU9_9BURK</name>
<dbReference type="AlphaFoldDB" id="A0A3A3GAU9"/>
<dbReference type="PANTHER" id="PTHR11455">
    <property type="entry name" value="CRYPTOCHROME"/>
    <property type="match status" value="1"/>
</dbReference>
<reference evidence="3" key="1">
    <citation type="submission" date="2018-09" db="EMBL/GenBank/DDBJ databases">
        <authorList>
            <person name="Zhu H."/>
        </authorList>
    </citation>
    <scope>NUCLEOTIDE SEQUENCE [LARGE SCALE GENOMIC DNA]</scope>
    <source>
        <strain evidence="3">K1S02-23</strain>
    </source>
</reference>
<dbReference type="GO" id="GO:0071949">
    <property type="term" value="F:FAD binding"/>
    <property type="evidence" value="ECO:0007669"/>
    <property type="project" value="TreeGrafter"/>
</dbReference>
<evidence type="ECO:0000313" key="3">
    <source>
        <dbReference type="Proteomes" id="UP000266327"/>
    </source>
</evidence>
<dbReference type="EMBL" id="QYUQ01000002">
    <property type="protein sequence ID" value="RJG03762.1"/>
    <property type="molecule type" value="Genomic_DNA"/>
</dbReference>
<keyword evidence="3" id="KW-1185">Reference proteome</keyword>
<dbReference type="Pfam" id="PF00875">
    <property type="entry name" value="DNA_photolyase"/>
    <property type="match status" value="1"/>
</dbReference>
<sequence>MARFRQSIAWFRRDLRAEDHAARHFTLYQSEWVFCIFIFDREILDKLTADDRRVAFIHASVMELHGELQLLGSRMIVLHACATQAIPALARPLQAQAVFTNTDYEPQANVHDAAVAQ</sequence>
<dbReference type="GO" id="GO:0003904">
    <property type="term" value="F:deoxyribodipyrimidine photo-lyase activity"/>
    <property type="evidence" value="ECO:0007669"/>
    <property type="project" value="TreeGrafter"/>
</dbReference>
<feature type="domain" description="Photolyase/cryptochrome alpha/beta" evidence="1">
    <location>
        <begin position="5"/>
        <end position="117"/>
    </location>
</feature>
<dbReference type="InterPro" id="IPR002081">
    <property type="entry name" value="Cryptochrome/DNA_photolyase_1"/>
</dbReference>
<evidence type="ECO:0000313" key="2">
    <source>
        <dbReference type="EMBL" id="RJG03762.1"/>
    </source>
</evidence>
<dbReference type="RefSeq" id="WP_119787249.1">
    <property type="nucleotide sequence ID" value="NZ_QYUQ01000002.1"/>
</dbReference>